<dbReference type="Pfam" id="PF07727">
    <property type="entry name" value="RVT_2"/>
    <property type="match status" value="1"/>
</dbReference>
<reference evidence="2" key="1">
    <citation type="submission" date="2018-05" db="EMBL/GenBank/DDBJ databases">
        <title>Draft genome of Mucuna pruriens seed.</title>
        <authorList>
            <person name="Nnadi N.E."/>
            <person name="Vos R."/>
            <person name="Hasami M.H."/>
            <person name="Devisetty U.K."/>
            <person name="Aguiy J.C."/>
        </authorList>
    </citation>
    <scope>NUCLEOTIDE SEQUENCE [LARGE SCALE GENOMIC DNA]</scope>
    <source>
        <strain evidence="2">JCA_2017</strain>
    </source>
</reference>
<name>A0A371H4D4_MUCPR</name>
<comment type="caution">
    <text evidence="2">The sequence shown here is derived from an EMBL/GenBank/DDBJ whole genome shotgun (WGS) entry which is preliminary data.</text>
</comment>
<protein>
    <recommendedName>
        <fullName evidence="1">Reverse transcriptase Ty1/copia-type domain-containing protein</fullName>
    </recommendedName>
</protein>
<evidence type="ECO:0000259" key="1">
    <source>
        <dbReference type="Pfam" id="PF07727"/>
    </source>
</evidence>
<feature type="domain" description="Reverse transcriptase Ty1/copia-type" evidence="1">
    <location>
        <begin position="48"/>
        <end position="96"/>
    </location>
</feature>
<sequence>MVYLHELETNLSMNNNDPILFSQVVCYDNFEKWLDVMKEKLKFMEHSELPKDYKRDSCKWVFKTKCDSHDNLEHYMARLVAKGFTQSDNIDYKKTFL</sequence>
<keyword evidence="3" id="KW-1185">Reference proteome</keyword>
<organism evidence="2 3">
    <name type="scientific">Mucuna pruriens</name>
    <name type="common">Velvet bean</name>
    <name type="synonym">Dolichos pruriens</name>
    <dbReference type="NCBI Taxonomy" id="157652"/>
    <lineage>
        <taxon>Eukaryota</taxon>
        <taxon>Viridiplantae</taxon>
        <taxon>Streptophyta</taxon>
        <taxon>Embryophyta</taxon>
        <taxon>Tracheophyta</taxon>
        <taxon>Spermatophyta</taxon>
        <taxon>Magnoliopsida</taxon>
        <taxon>eudicotyledons</taxon>
        <taxon>Gunneridae</taxon>
        <taxon>Pentapetalae</taxon>
        <taxon>rosids</taxon>
        <taxon>fabids</taxon>
        <taxon>Fabales</taxon>
        <taxon>Fabaceae</taxon>
        <taxon>Papilionoideae</taxon>
        <taxon>50 kb inversion clade</taxon>
        <taxon>NPAAA clade</taxon>
        <taxon>indigoferoid/millettioid clade</taxon>
        <taxon>Phaseoleae</taxon>
        <taxon>Mucuna</taxon>
    </lineage>
</organism>
<gene>
    <name evidence="2" type="ORF">CR513_19572</name>
</gene>
<proteinExistence type="predicted"/>
<dbReference type="InterPro" id="IPR013103">
    <property type="entry name" value="RVT_2"/>
</dbReference>
<dbReference type="EMBL" id="QJKJ01003603">
    <property type="protein sequence ID" value="RDX97637.1"/>
    <property type="molecule type" value="Genomic_DNA"/>
</dbReference>
<accession>A0A371H4D4</accession>
<dbReference type="Proteomes" id="UP000257109">
    <property type="component" value="Unassembled WGS sequence"/>
</dbReference>
<evidence type="ECO:0000313" key="2">
    <source>
        <dbReference type="EMBL" id="RDX97637.1"/>
    </source>
</evidence>
<evidence type="ECO:0000313" key="3">
    <source>
        <dbReference type="Proteomes" id="UP000257109"/>
    </source>
</evidence>
<dbReference type="AlphaFoldDB" id="A0A371H4D4"/>
<feature type="non-terminal residue" evidence="2">
    <location>
        <position position="1"/>
    </location>
</feature>
<dbReference type="OrthoDB" id="411615at2759"/>